<dbReference type="OrthoDB" id="9814909at2"/>
<dbReference type="InterPro" id="IPR002060">
    <property type="entry name" value="Squ/phyt_synthse"/>
</dbReference>
<dbReference type="STRING" id="665467.SAMN02982931_00874"/>
<dbReference type="GO" id="GO:0016765">
    <property type="term" value="F:transferase activity, transferring alkyl or aryl (other than methyl) groups"/>
    <property type="evidence" value="ECO:0007669"/>
    <property type="project" value="UniProtKB-ARBA"/>
</dbReference>
<dbReference type="PANTHER" id="PTHR31480">
    <property type="entry name" value="BIFUNCTIONAL LYCOPENE CYCLASE/PHYTOENE SYNTHASE"/>
    <property type="match status" value="1"/>
</dbReference>
<sequence length="276" mass="29444">MDASAHCAAIVRAGNRDRYLADLFAPEAVRPHLFALHAFDVEVATVRDKVKEPMLGEIRLEWWRQALRGDHGGQPVAGALAETIARFHLPIGAFDNLLQARIFDLYDDPMPTVGDLEGYAGDTASAIIQLGAIILAGGQEPGSGEAAGLAGVALAVTGILANLPASAARGQCYLPADKLAVVGAAPADLRSEPTTEGVRTVFADLAALARERLAPARQAMDSLDRAILPAFLPAAVVEPMLNRMAKPAYDPLRDGVDLSPLRRQWITWTAARRGRF</sequence>
<gene>
    <name evidence="1" type="ORF">SAMN02982931_00874</name>
</gene>
<dbReference type="Pfam" id="PF00494">
    <property type="entry name" value="SQS_PSY"/>
    <property type="match status" value="1"/>
</dbReference>
<protein>
    <submittedName>
        <fullName evidence="1">Phytoene synthase</fullName>
    </submittedName>
</protein>
<dbReference type="Gene3D" id="1.10.600.10">
    <property type="entry name" value="Farnesyl Diphosphate Synthase"/>
    <property type="match status" value="1"/>
</dbReference>
<evidence type="ECO:0000313" key="2">
    <source>
        <dbReference type="Proteomes" id="UP000199071"/>
    </source>
</evidence>
<reference evidence="1 2" key="1">
    <citation type="submission" date="2016-10" db="EMBL/GenBank/DDBJ databases">
        <authorList>
            <person name="de Groot N.N."/>
        </authorList>
    </citation>
    <scope>NUCLEOTIDE SEQUENCE [LARGE SCALE GENOMIC DNA]</scope>
    <source>
        <strain evidence="1 2">ATCC 35022</strain>
    </source>
</reference>
<dbReference type="InterPro" id="IPR008949">
    <property type="entry name" value="Isoprenoid_synthase_dom_sf"/>
</dbReference>
<dbReference type="Proteomes" id="UP000199071">
    <property type="component" value="Unassembled WGS sequence"/>
</dbReference>
<organism evidence="1 2">
    <name type="scientific">Bauldia litoralis</name>
    <dbReference type="NCBI Taxonomy" id="665467"/>
    <lineage>
        <taxon>Bacteria</taxon>
        <taxon>Pseudomonadati</taxon>
        <taxon>Pseudomonadota</taxon>
        <taxon>Alphaproteobacteria</taxon>
        <taxon>Hyphomicrobiales</taxon>
        <taxon>Kaistiaceae</taxon>
        <taxon>Bauldia</taxon>
    </lineage>
</organism>
<dbReference type="SUPFAM" id="SSF48576">
    <property type="entry name" value="Terpenoid synthases"/>
    <property type="match status" value="1"/>
</dbReference>
<accession>A0A1G6AU93</accession>
<evidence type="ECO:0000313" key="1">
    <source>
        <dbReference type="EMBL" id="SDB11976.1"/>
    </source>
</evidence>
<proteinExistence type="predicted"/>
<dbReference type="EMBL" id="FMXQ01000002">
    <property type="protein sequence ID" value="SDB11976.1"/>
    <property type="molecule type" value="Genomic_DNA"/>
</dbReference>
<name>A0A1G6AU93_9HYPH</name>
<dbReference type="AlphaFoldDB" id="A0A1G6AU93"/>
<keyword evidence="2" id="KW-1185">Reference proteome</keyword>